<evidence type="ECO:0000313" key="1">
    <source>
        <dbReference type="EMBL" id="TRY76743.1"/>
    </source>
</evidence>
<dbReference type="InterPro" id="IPR053164">
    <property type="entry name" value="IS1016-like_transposase"/>
</dbReference>
<dbReference type="PANTHER" id="PTHR47163:SF2">
    <property type="entry name" value="SI:DKEY-17M8.2"/>
    <property type="match status" value="1"/>
</dbReference>
<dbReference type="STRING" id="6832.A0A553PGD4"/>
<feature type="non-terminal residue" evidence="1">
    <location>
        <position position="256"/>
    </location>
</feature>
<dbReference type="AlphaFoldDB" id="A0A553PGD4"/>
<proteinExistence type="predicted"/>
<dbReference type="EMBL" id="VCGU01000004">
    <property type="protein sequence ID" value="TRY76743.1"/>
    <property type="molecule type" value="Genomic_DNA"/>
</dbReference>
<comment type="caution">
    <text evidence="1">The sequence shown here is derived from an EMBL/GenBank/DDBJ whole genome shotgun (WGS) entry which is preliminary data.</text>
</comment>
<protein>
    <submittedName>
        <fullName evidence="1">Uncharacterized protein</fullName>
    </submittedName>
</protein>
<dbReference type="Proteomes" id="UP000318571">
    <property type="component" value="Chromosome 5"/>
</dbReference>
<evidence type="ECO:0000313" key="2">
    <source>
        <dbReference type="Proteomes" id="UP000318571"/>
    </source>
</evidence>
<keyword evidence="2" id="KW-1185">Reference proteome</keyword>
<gene>
    <name evidence="1" type="ORF">TCAL_08559</name>
</gene>
<organism evidence="1 2">
    <name type="scientific">Tigriopus californicus</name>
    <name type="common">Marine copepod</name>
    <dbReference type="NCBI Taxonomy" id="6832"/>
    <lineage>
        <taxon>Eukaryota</taxon>
        <taxon>Metazoa</taxon>
        <taxon>Ecdysozoa</taxon>
        <taxon>Arthropoda</taxon>
        <taxon>Crustacea</taxon>
        <taxon>Multicrustacea</taxon>
        <taxon>Hexanauplia</taxon>
        <taxon>Copepoda</taxon>
        <taxon>Harpacticoida</taxon>
        <taxon>Harpacticidae</taxon>
        <taxon>Tigriopus</taxon>
    </lineage>
</organism>
<dbReference type="PANTHER" id="PTHR47163">
    <property type="entry name" value="DDE_TNP_IS1595 DOMAIN-CONTAINING PROTEIN"/>
    <property type="match status" value="1"/>
</dbReference>
<dbReference type="OMA" id="HAKEFWI"/>
<feature type="non-terminal residue" evidence="1">
    <location>
        <position position="1"/>
    </location>
</feature>
<reference evidence="1 2" key="1">
    <citation type="journal article" date="2018" name="Nat. Ecol. Evol.">
        <title>Genomic signatures of mitonuclear coevolution across populations of Tigriopus californicus.</title>
        <authorList>
            <person name="Barreto F.S."/>
            <person name="Watson E.T."/>
            <person name="Lima T.G."/>
            <person name="Willett C.S."/>
            <person name="Edmands S."/>
            <person name="Li W."/>
            <person name="Burton R.S."/>
        </authorList>
    </citation>
    <scope>NUCLEOTIDE SEQUENCE [LARGE SCALE GENOMIC DNA]</scope>
    <source>
        <strain evidence="1 2">San Diego</strain>
    </source>
</reference>
<sequence length="256" mass="29682">DEVFAESLISDDLHDHIRTVEDTIVFLAKRRLLANSSFCDRCEVQRELRPFSRCIDTVHWKCPRCRTTRSIRKYSFFSNSMLHFQQILKFTYGWARDWPLKEIASQSGGMASTTRVDWANFHRDVCQEYINTNQTQIGGIYVNAADEIEPEVVEKDESLIAKAKYNRGRWPEARWIFGGIERRTGACFMVEDPDRTRETLEEAIVENIRPGTHIVSDRWASFTHLEEIDGRIYSQCYGAPSALCGSFGRTDSHRNN</sequence>
<accession>A0A553PGD4</accession>
<name>A0A553PGD4_TIGCA</name>